<comment type="cofactor">
    <cofactor evidence="14">
        <name>heme c</name>
        <dbReference type="ChEBI" id="CHEBI:61717"/>
    </cofactor>
    <text evidence="14">Binds 1 heme c group covalently per subunit.</text>
</comment>
<dbReference type="GO" id="GO:0046872">
    <property type="term" value="F:metal ion binding"/>
    <property type="evidence" value="ECO:0007669"/>
    <property type="project" value="UniProtKB-KW"/>
</dbReference>
<keyword evidence="8" id="KW-0999">Mitochondrion inner membrane</keyword>
<accession>A0AAV9AWL2</accession>
<dbReference type="EMBL" id="JAUJYN010000006">
    <property type="protein sequence ID" value="KAK1268564.1"/>
    <property type="molecule type" value="Genomic_DNA"/>
</dbReference>
<name>A0AAV9AWL2_ACOGR</name>
<dbReference type="FunFam" id="1.20.5.100:FF:000003">
    <property type="entry name" value="Cytochrome c1, heme protein, mitochondrial"/>
    <property type="match status" value="1"/>
</dbReference>
<dbReference type="GO" id="GO:0009055">
    <property type="term" value="F:electron transfer activity"/>
    <property type="evidence" value="ECO:0007669"/>
    <property type="project" value="InterPro"/>
</dbReference>
<evidence type="ECO:0000256" key="8">
    <source>
        <dbReference type="ARBA" id="ARBA00022792"/>
    </source>
</evidence>
<comment type="similarity">
    <text evidence="2">Belongs to the cytochrome c family.</text>
</comment>
<dbReference type="PRINTS" id="PR00603">
    <property type="entry name" value="CYTOCHROMEC1"/>
</dbReference>
<evidence type="ECO:0000256" key="5">
    <source>
        <dbReference type="ARBA" id="ARBA00022660"/>
    </source>
</evidence>
<evidence type="ECO:0000256" key="14">
    <source>
        <dbReference type="PIRSR" id="PIRSR602326-1"/>
    </source>
</evidence>
<dbReference type="Pfam" id="PF02167">
    <property type="entry name" value="Cytochrom_C1"/>
    <property type="match status" value="1"/>
</dbReference>
<dbReference type="GO" id="GO:0020037">
    <property type="term" value="F:heme binding"/>
    <property type="evidence" value="ECO:0007669"/>
    <property type="project" value="InterPro"/>
</dbReference>
<evidence type="ECO:0000256" key="11">
    <source>
        <dbReference type="ARBA" id="ARBA00023004"/>
    </source>
</evidence>
<keyword evidence="5" id="KW-0679">Respiratory chain</keyword>
<reference evidence="16" key="1">
    <citation type="journal article" date="2023" name="Nat. Commun.">
        <title>Diploid and tetraploid genomes of Acorus and the evolution of monocots.</title>
        <authorList>
            <person name="Ma L."/>
            <person name="Liu K.W."/>
            <person name="Li Z."/>
            <person name="Hsiao Y.Y."/>
            <person name="Qi Y."/>
            <person name="Fu T."/>
            <person name="Tang G.D."/>
            <person name="Zhang D."/>
            <person name="Sun W.H."/>
            <person name="Liu D.K."/>
            <person name="Li Y."/>
            <person name="Chen G.Z."/>
            <person name="Liu X.D."/>
            <person name="Liao X.Y."/>
            <person name="Jiang Y.T."/>
            <person name="Yu X."/>
            <person name="Hao Y."/>
            <person name="Huang J."/>
            <person name="Zhao X.W."/>
            <person name="Ke S."/>
            <person name="Chen Y.Y."/>
            <person name="Wu W.L."/>
            <person name="Hsu J.L."/>
            <person name="Lin Y.F."/>
            <person name="Huang M.D."/>
            <person name="Li C.Y."/>
            <person name="Huang L."/>
            <person name="Wang Z.W."/>
            <person name="Zhao X."/>
            <person name="Zhong W.Y."/>
            <person name="Peng D.H."/>
            <person name="Ahmad S."/>
            <person name="Lan S."/>
            <person name="Zhang J.S."/>
            <person name="Tsai W.C."/>
            <person name="Van de Peer Y."/>
            <person name="Liu Z.J."/>
        </authorList>
    </citation>
    <scope>NUCLEOTIDE SEQUENCE</scope>
    <source>
        <strain evidence="16">SCP</strain>
    </source>
</reference>
<keyword evidence="13" id="KW-0472">Membrane</keyword>
<keyword evidence="11 14" id="KW-0408">Iron</keyword>
<feature type="binding site" description="covalent" evidence="14">
    <location>
        <position position="157"/>
    </location>
    <ligand>
        <name>heme c</name>
        <dbReference type="ChEBI" id="CHEBI:61717"/>
    </ligand>
</feature>
<comment type="caution">
    <text evidence="16">The sequence shown here is derived from an EMBL/GenBank/DDBJ whole genome shotgun (WGS) entry which is preliminary data.</text>
</comment>
<keyword evidence="12" id="KW-0496">Mitochondrion</keyword>
<organism evidence="16 17">
    <name type="scientific">Acorus gramineus</name>
    <name type="common">Dwarf sweet flag</name>
    <dbReference type="NCBI Taxonomy" id="55184"/>
    <lineage>
        <taxon>Eukaryota</taxon>
        <taxon>Viridiplantae</taxon>
        <taxon>Streptophyta</taxon>
        <taxon>Embryophyta</taxon>
        <taxon>Tracheophyta</taxon>
        <taxon>Spermatophyta</taxon>
        <taxon>Magnoliopsida</taxon>
        <taxon>Liliopsida</taxon>
        <taxon>Acoraceae</taxon>
        <taxon>Acorus</taxon>
    </lineage>
</organism>
<sequence>MEIGFAVRVMEEADSVDFAGTDSPLPLLGLGSPGSDGFAKVRSSAPQVESPISPFLKQKARISMRKNPPLLSSQILKQEHDQLGSYGMKSLRALALFGAGISGLLSFATINPADDEAEHGLACPNYPWPHEGILSSYDHASIRRGHQVYQQVCASCHSMGLISYRDLVGVAYTEEETKAMAAEIEVVDGPNDEGEMFTRPGKLSDRFPQPYLNEQAARFANGGAYPPDLSLITKARHNGQNYVFSLLTGYHDPPAGVSIREGLYYNPYFPGGAIAMPKMLIDGAIEYEDGTPATESQMGKDVVTFLSWAAEPEMEERKLMGFKWIFVLSLALLQAAYYRRLKWSIFKSRKLIVDVVN</sequence>
<keyword evidence="9" id="KW-0249">Electron transport</keyword>
<dbReference type="InterPro" id="IPR002326">
    <property type="entry name" value="Cyt_c1"/>
</dbReference>
<dbReference type="PROSITE" id="PS51007">
    <property type="entry name" value="CYTC"/>
    <property type="match status" value="1"/>
</dbReference>
<evidence type="ECO:0000256" key="1">
    <source>
        <dbReference type="ARBA" id="ARBA00004434"/>
    </source>
</evidence>
<keyword evidence="3" id="KW-0813">Transport</keyword>
<evidence type="ECO:0000256" key="4">
    <source>
        <dbReference type="ARBA" id="ARBA00022617"/>
    </source>
</evidence>
<dbReference type="Gene3D" id="1.10.760.10">
    <property type="entry name" value="Cytochrome c-like domain"/>
    <property type="match status" value="1"/>
</dbReference>
<evidence type="ECO:0000256" key="10">
    <source>
        <dbReference type="ARBA" id="ARBA00022989"/>
    </source>
</evidence>
<dbReference type="PANTHER" id="PTHR10266">
    <property type="entry name" value="CYTOCHROME C1"/>
    <property type="match status" value="1"/>
</dbReference>
<keyword evidence="6" id="KW-0812">Transmembrane</keyword>
<dbReference type="AlphaFoldDB" id="A0AAV9AWL2"/>
<dbReference type="InterPro" id="IPR036909">
    <property type="entry name" value="Cyt_c-like_dom_sf"/>
</dbReference>
<feature type="binding site" description="covalent" evidence="14">
    <location>
        <position position="153"/>
    </location>
    <ligand>
        <name>heme c</name>
        <dbReference type="ChEBI" id="CHEBI:61717"/>
    </ligand>
</feature>
<dbReference type="GO" id="GO:0006122">
    <property type="term" value="P:mitochondrial electron transport, ubiquinol to cytochrome c"/>
    <property type="evidence" value="ECO:0007669"/>
    <property type="project" value="TreeGrafter"/>
</dbReference>
<dbReference type="InterPro" id="IPR021157">
    <property type="entry name" value="Cyt_c1_TM_anchor_C"/>
</dbReference>
<dbReference type="GO" id="GO:0005743">
    <property type="term" value="C:mitochondrial inner membrane"/>
    <property type="evidence" value="ECO:0007669"/>
    <property type="project" value="UniProtKB-SubCell"/>
</dbReference>
<comment type="subcellular location">
    <subcellularLocation>
        <location evidence="1">Mitochondrion inner membrane</location>
        <topology evidence="1">Single-pass membrane protein</topology>
    </subcellularLocation>
</comment>
<evidence type="ECO:0000256" key="12">
    <source>
        <dbReference type="ARBA" id="ARBA00023128"/>
    </source>
</evidence>
<feature type="binding site" description="covalent" evidence="14">
    <location>
        <position position="276"/>
    </location>
    <ligand>
        <name>heme c</name>
        <dbReference type="ChEBI" id="CHEBI:61717"/>
    </ligand>
</feature>
<feature type="domain" description="Cytochrome c" evidence="15">
    <location>
        <begin position="140"/>
        <end position="292"/>
    </location>
</feature>
<evidence type="ECO:0000256" key="9">
    <source>
        <dbReference type="ARBA" id="ARBA00022982"/>
    </source>
</evidence>
<evidence type="ECO:0000256" key="6">
    <source>
        <dbReference type="ARBA" id="ARBA00022692"/>
    </source>
</evidence>
<keyword evidence="7 14" id="KW-0479">Metal-binding</keyword>
<dbReference type="Proteomes" id="UP001179952">
    <property type="component" value="Unassembled WGS sequence"/>
</dbReference>
<dbReference type="InterPro" id="IPR009056">
    <property type="entry name" value="Cyt_c-like_dom"/>
</dbReference>
<keyword evidence="17" id="KW-1185">Reference proteome</keyword>
<gene>
    <name evidence="16" type="ORF">QJS04_geneDACA022080</name>
</gene>
<proteinExistence type="inferred from homology"/>
<evidence type="ECO:0000313" key="16">
    <source>
        <dbReference type="EMBL" id="KAK1268564.1"/>
    </source>
</evidence>
<evidence type="ECO:0000259" key="15">
    <source>
        <dbReference type="PROSITE" id="PS51007"/>
    </source>
</evidence>
<dbReference type="SUPFAM" id="SSF81496">
    <property type="entry name" value="Cytochrome c1 subunit of cytochrome bc1 complex (Ubiquinol-cytochrome c reductase), transmembrane anchor"/>
    <property type="match status" value="1"/>
</dbReference>
<keyword evidence="10" id="KW-1133">Transmembrane helix</keyword>
<evidence type="ECO:0000256" key="3">
    <source>
        <dbReference type="ARBA" id="ARBA00022448"/>
    </source>
</evidence>
<reference evidence="16" key="2">
    <citation type="submission" date="2023-06" db="EMBL/GenBank/DDBJ databases">
        <authorList>
            <person name="Ma L."/>
            <person name="Liu K.-W."/>
            <person name="Li Z."/>
            <person name="Hsiao Y.-Y."/>
            <person name="Qi Y."/>
            <person name="Fu T."/>
            <person name="Tang G."/>
            <person name="Zhang D."/>
            <person name="Sun W.-H."/>
            <person name="Liu D.-K."/>
            <person name="Li Y."/>
            <person name="Chen G.-Z."/>
            <person name="Liu X.-D."/>
            <person name="Liao X.-Y."/>
            <person name="Jiang Y.-T."/>
            <person name="Yu X."/>
            <person name="Hao Y."/>
            <person name="Huang J."/>
            <person name="Zhao X.-W."/>
            <person name="Ke S."/>
            <person name="Chen Y.-Y."/>
            <person name="Wu W.-L."/>
            <person name="Hsu J.-L."/>
            <person name="Lin Y.-F."/>
            <person name="Huang M.-D."/>
            <person name="Li C.-Y."/>
            <person name="Huang L."/>
            <person name="Wang Z.-W."/>
            <person name="Zhao X."/>
            <person name="Zhong W.-Y."/>
            <person name="Peng D.-H."/>
            <person name="Ahmad S."/>
            <person name="Lan S."/>
            <person name="Zhang J.-S."/>
            <person name="Tsai W.-C."/>
            <person name="Van De Peer Y."/>
            <person name="Liu Z.-J."/>
        </authorList>
    </citation>
    <scope>NUCLEOTIDE SEQUENCE</scope>
    <source>
        <strain evidence="16">SCP</strain>
        <tissue evidence="16">Leaves</tissue>
    </source>
</reference>
<evidence type="ECO:0000313" key="17">
    <source>
        <dbReference type="Proteomes" id="UP001179952"/>
    </source>
</evidence>
<protein>
    <recommendedName>
        <fullName evidence="15">Cytochrome c domain-containing protein</fullName>
    </recommendedName>
</protein>
<dbReference type="Gene3D" id="1.20.5.100">
    <property type="entry name" value="Cytochrome c1, transmembrane anchor, C-terminal"/>
    <property type="match status" value="1"/>
</dbReference>
<keyword evidence="4 14" id="KW-0349">Heme</keyword>
<evidence type="ECO:0000256" key="7">
    <source>
        <dbReference type="ARBA" id="ARBA00022723"/>
    </source>
</evidence>
<dbReference type="SUPFAM" id="SSF46626">
    <property type="entry name" value="Cytochrome c"/>
    <property type="match status" value="1"/>
</dbReference>
<feature type="binding site" description="covalent" evidence="14">
    <location>
        <position position="156"/>
    </location>
    <ligand>
        <name>heme c</name>
        <dbReference type="ChEBI" id="CHEBI:61717"/>
    </ligand>
</feature>
<evidence type="ECO:0000256" key="2">
    <source>
        <dbReference type="ARBA" id="ARBA00006488"/>
    </source>
</evidence>
<evidence type="ECO:0000256" key="13">
    <source>
        <dbReference type="ARBA" id="ARBA00023136"/>
    </source>
</evidence>
<dbReference type="FunFam" id="1.10.760.10:FF:000002">
    <property type="entry name" value="Cytochrome c1, heme protein"/>
    <property type="match status" value="1"/>
</dbReference>
<dbReference type="PANTHER" id="PTHR10266:SF3">
    <property type="entry name" value="CYTOCHROME C1, HEME PROTEIN, MITOCHONDRIAL"/>
    <property type="match status" value="1"/>
</dbReference>